<evidence type="ECO:0000259" key="10">
    <source>
        <dbReference type="PROSITE" id="PS51379"/>
    </source>
</evidence>
<comment type="cofactor">
    <cofactor evidence="1">
        <name>[3Fe-4S] cluster</name>
        <dbReference type="ChEBI" id="CHEBI:21137"/>
    </cofactor>
</comment>
<organism evidence="11 12">
    <name type="scientific">Aporhodopirellula aestuarii</name>
    <dbReference type="NCBI Taxonomy" id="2950107"/>
    <lineage>
        <taxon>Bacteria</taxon>
        <taxon>Pseudomonadati</taxon>
        <taxon>Planctomycetota</taxon>
        <taxon>Planctomycetia</taxon>
        <taxon>Pirellulales</taxon>
        <taxon>Pirellulaceae</taxon>
        <taxon>Aporhodopirellula</taxon>
    </lineage>
</organism>
<keyword evidence="4 9" id="KW-0004">4Fe-4S</keyword>
<evidence type="ECO:0000313" key="12">
    <source>
        <dbReference type="Proteomes" id="UP001202961"/>
    </source>
</evidence>
<dbReference type="PANTHER" id="PTHR42859:SF2">
    <property type="entry name" value="FERREDOXIN"/>
    <property type="match status" value="1"/>
</dbReference>
<dbReference type="Gene3D" id="3.30.70.20">
    <property type="match status" value="1"/>
</dbReference>
<comment type="function">
    <text evidence="9">Ferredoxins are iron-sulfur proteins that transfer electrons in a wide variety of metabolic reactions.</text>
</comment>
<evidence type="ECO:0000256" key="1">
    <source>
        <dbReference type="ARBA" id="ARBA00001927"/>
    </source>
</evidence>
<dbReference type="InterPro" id="IPR000813">
    <property type="entry name" value="7Fe_ferredoxin"/>
</dbReference>
<comment type="caution">
    <text evidence="11">The sequence shown here is derived from an EMBL/GenBank/DDBJ whole genome shotgun (WGS) entry which is preliminary data.</text>
</comment>
<gene>
    <name evidence="11" type="ORF">NB063_20795</name>
</gene>
<accession>A0ABT0U8P2</accession>
<dbReference type="Proteomes" id="UP001202961">
    <property type="component" value="Unassembled WGS sequence"/>
</dbReference>
<dbReference type="PROSITE" id="PS00198">
    <property type="entry name" value="4FE4S_FER_1"/>
    <property type="match status" value="1"/>
</dbReference>
<dbReference type="Pfam" id="PF00037">
    <property type="entry name" value="Fer4"/>
    <property type="match status" value="1"/>
</dbReference>
<dbReference type="PANTHER" id="PTHR42859">
    <property type="entry name" value="OXIDOREDUCTASE"/>
    <property type="match status" value="1"/>
</dbReference>
<keyword evidence="6 9" id="KW-0249">Electron transport</keyword>
<keyword evidence="12" id="KW-1185">Reference proteome</keyword>
<dbReference type="PRINTS" id="PR00354">
    <property type="entry name" value="7FE8SFRDOXIN"/>
</dbReference>
<sequence>MHVVAEPCSGCKYTDCVVVCPVECFYEGEKMLYIHPEECIDCEACVPECPVEAIFHEDNLPEEWKNYIEINAIESEKCEVITEKQEPLADN</sequence>
<dbReference type="InterPro" id="IPR017896">
    <property type="entry name" value="4Fe4S_Fe-S-bd"/>
</dbReference>
<evidence type="ECO:0000256" key="3">
    <source>
        <dbReference type="ARBA" id="ARBA00022448"/>
    </source>
</evidence>
<keyword evidence="3 9" id="KW-0813">Transport</keyword>
<dbReference type="PROSITE" id="PS51379">
    <property type="entry name" value="4FE4S_FER_2"/>
    <property type="match status" value="2"/>
</dbReference>
<evidence type="ECO:0000256" key="4">
    <source>
        <dbReference type="ARBA" id="ARBA00022485"/>
    </source>
</evidence>
<proteinExistence type="predicted"/>
<keyword evidence="5 9" id="KW-0479">Metal-binding</keyword>
<keyword evidence="7 9" id="KW-0408">Iron</keyword>
<protein>
    <recommendedName>
        <fullName evidence="9">Ferredoxin</fullName>
    </recommendedName>
</protein>
<evidence type="ECO:0000256" key="6">
    <source>
        <dbReference type="ARBA" id="ARBA00022982"/>
    </source>
</evidence>
<dbReference type="SUPFAM" id="SSF54862">
    <property type="entry name" value="4Fe-4S ferredoxins"/>
    <property type="match status" value="1"/>
</dbReference>
<evidence type="ECO:0000256" key="5">
    <source>
        <dbReference type="ARBA" id="ARBA00022723"/>
    </source>
</evidence>
<feature type="domain" description="4Fe-4S ferredoxin-type" evidence="10">
    <location>
        <begin position="1"/>
        <end position="29"/>
    </location>
</feature>
<evidence type="ECO:0000256" key="7">
    <source>
        <dbReference type="ARBA" id="ARBA00023004"/>
    </source>
</evidence>
<keyword evidence="8 9" id="KW-0411">Iron-sulfur</keyword>
<reference evidence="11 12" key="1">
    <citation type="journal article" date="2022" name="Syst. Appl. Microbiol.">
        <title>Rhodopirellula aestuarii sp. nov., a novel member of the genus Rhodopirellula isolated from brackish sediments collected in the Tagus River estuary, Portugal.</title>
        <authorList>
            <person name="Vitorino I.R."/>
            <person name="Klimek D."/>
            <person name="Calusinska M."/>
            <person name="Lobo-da-Cunha A."/>
            <person name="Vasconcelos V."/>
            <person name="Lage O.M."/>
        </authorList>
    </citation>
    <scope>NUCLEOTIDE SEQUENCE [LARGE SCALE GENOMIC DNA]</scope>
    <source>
        <strain evidence="11 12">ICT_H3.1</strain>
    </source>
</reference>
<dbReference type="InterPro" id="IPR050294">
    <property type="entry name" value="RnfB_subfamily"/>
</dbReference>
<dbReference type="RefSeq" id="WP_250930693.1">
    <property type="nucleotide sequence ID" value="NZ_JAMQBK010000060.1"/>
</dbReference>
<evidence type="ECO:0000256" key="8">
    <source>
        <dbReference type="ARBA" id="ARBA00023014"/>
    </source>
</evidence>
<comment type="cofactor">
    <cofactor evidence="2 9">
        <name>[4Fe-4S] cluster</name>
        <dbReference type="ChEBI" id="CHEBI:49883"/>
    </cofactor>
</comment>
<evidence type="ECO:0000256" key="9">
    <source>
        <dbReference type="RuleBase" id="RU365098"/>
    </source>
</evidence>
<name>A0ABT0U8P2_9BACT</name>
<dbReference type="EMBL" id="JAMQBK010000060">
    <property type="protein sequence ID" value="MCM2373059.1"/>
    <property type="molecule type" value="Genomic_DNA"/>
</dbReference>
<dbReference type="InterPro" id="IPR017900">
    <property type="entry name" value="4Fe4S_Fe_S_CS"/>
</dbReference>
<feature type="domain" description="4Fe-4S ferredoxin-type" evidence="10">
    <location>
        <begin position="30"/>
        <end position="59"/>
    </location>
</feature>
<evidence type="ECO:0000313" key="11">
    <source>
        <dbReference type="EMBL" id="MCM2373059.1"/>
    </source>
</evidence>
<evidence type="ECO:0000256" key="2">
    <source>
        <dbReference type="ARBA" id="ARBA00001966"/>
    </source>
</evidence>